<feature type="region of interest" description="Disordered" evidence="1">
    <location>
        <begin position="22"/>
        <end position="98"/>
    </location>
</feature>
<evidence type="ECO:0000313" key="2">
    <source>
        <dbReference type="EMBL" id="KAK7471103.1"/>
    </source>
</evidence>
<feature type="compositionally biased region" description="Acidic residues" evidence="1">
    <location>
        <begin position="890"/>
        <end position="904"/>
    </location>
</feature>
<feature type="region of interest" description="Disordered" evidence="1">
    <location>
        <begin position="890"/>
        <end position="1124"/>
    </location>
</feature>
<feature type="region of interest" description="Disordered" evidence="1">
    <location>
        <begin position="833"/>
        <end position="858"/>
    </location>
</feature>
<proteinExistence type="predicted"/>
<feature type="compositionally biased region" description="Polar residues" evidence="1">
    <location>
        <begin position="309"/>
        <end position="319"/>
    </location>
</feature>
<feature type="compositionally biased region" description="Low complexity" evidence="1">
    <location>
        <begin position="774"/>
        <end position="787"/>
    </location>
</feature>
<feature type="compositionally biased region" description="Acidic residues" evidence="1">
    <location>
        <begin position="642"/>
        <end position="678"/>
    </location>
</feature>
<feature type="compositionally biased region" description="Polar residues" evidence="1">
    <location>
        <begin position="743"/>
        <end position="754"/>
    </location>
</feature>
<dbReference type="Gene3D" id="1.10.287.1490">
    <property type="match status" value="1"/>
</dbReference>
<accession>A0ABR1K287</accession>
<feature type="compositionally biased region" description="Low complexity" evidence="1">
    <location>
        <begin position="956"/>
        <end position="993"/>
    </location>
</feature>
<comment type="caution">
    <text evidence="2">The sequence shown here is derived from an EMBL/GenBank/DDBJ whole genome shotgun (WGS) entry which is preliminary data.</text>
</comment>
<dbReference type="EMBL" id="JBANRG010000002">
    <property type="protein sequence ID" value="KAK7471103.1"/>
    <property type="molecule type" value="Genomic_DNA"/>
</dbReference>
<sequence>MQHFSDVDSAKDDLAAQLRFESFRMGKPLPPSKSMPLKHSHARSHSRNASVSSLSFSSSTNSYDMSSSTTNSMSSISSSKRNSHHRRRSSVSTRTESAELMGVVLPDFPEDNSQGEKDSIRRRALWALEGKPEKVEIPELSSTPEIEKKIFEFPTKPSFPPGSGAFGGGLSNLMGSKRDSFKLLGPSASSKDQLGTLVEEEEEDEWDCQKSPDTSSITPDPLTPVSPDDSAMKVAPVARPRPVGLNLRPLSLTPETLVTTTHGLPTPSLTPSPRSGLRSLSLTPSSISSEESMSNNTPTPAPRGRLGLSIQTSSSSDVSMATDEDKKSKPIRRSSISYKRSSSSGLPTPEMTPTLPERRFPTLNHHTSVSSVGTSSSEEDFYSTSNSHASYHRHRPLSASEQHFLFKSHNALLSRIQDLEKALSVRRESISSYGSRPVSTISVPDSEASSEPSDEMLRLVADLKAERDELKRDVDGWRVRVGDLEKQIGVLGKRVDNERREAWVARSRVSVLEAEKGALEKEVQVVQAKKGVLADEKVELEAEVKELTSVVEHLQEGKRELETENDQLKDEIERLRQQLRQDVDVLSTPTPKSFEYQQTQATHAWKRALSLDTEDSATDVDVNLSFDGGHHFGFSLKSVDEEAEDLDAPQVPEDQEDDVYDDESEDGLAGYEDEEDSDLSFQSPGSSSFGSEDEFHSRPRSVSHLAAADVPVSPITPVSPSDVAPSRHRAQASLSKWTFPRGAQSSLAPQPSETRSSRDEVDKFFGCLEDGDSASDSSSRPVSPSAYSYENSKGLFVNAMGQFGDDEFIPFALPPGVGIVEEPKGLEVVIEEDEDFDEEEDFDEGSTKVEDDDNDDIDEMFAGGIKITFTPPTEDLDVIIADALDVDVPEKVEEEEEEEQEEDVPAPQWTVPISREPVPIFEESDEEEDDVPFFFGRPAPSAPEAVSTPPSNKQVPSVFSPPSSIPKPTITKSWSFPESPASPLSPESSTSSPVMNYSAFVTPPTKRGGTMPSFIPQPMSSPSPVRRAPIVRSKSALSSSTTTTFIRQPSRKPLMAAAPARPSTESGNSTSSITNGSTTFTSSTTTSTNNYTPPSPGLQGTPRLASRLPLPRIHVSPLQRRTTC</sequence>
<feature type="compositionally biased region" description="Low complexity" evidence="1">
    <location>
        <begin position="259"/>
        <end position="297"/>
    </location>
</feature>
<feature type="compositionally biased region" description="Low complexity" evidence="1">
    <location>
        <begin position="710"/>
        <end position="723"/>
    </location>
</feature>
<feature type="region of interest" description="Disordered" evidence="1">
    <location>
        <begin position="184"/>
        <end position="388"/>
    </location>
</feature>
<evidence type="ECO:0000256" key="1">
    <source>
        <dbReference type="SAM" id="MobiDB-lite"/>
    </source>
</evidence>
<feature type="compositionally biased region" description="Low complexity" evidence="1">
    <location>
        <begin position="333"/>
        <end position="355"/>
    </location>
</feature>
<feature type="region of interest" description="Disordered" evidence="1">
    <location>
        <begin position="642"/>
        <end position="787"/>
    </location>
</feature>
<evidence type="ECO:0000313" key="3">
    <source>
        <dbReference type="Proteomes" id="UP001498398"/>
    </source>
</evidence>
<feature type="compositionally biased region" description="Low complexity" evidence="1">
    <location>
        <begin position="442"/>
        <end position="451"/>
    </location>
</feature>
<keyword evidence="3" id="KW-1185">Reference proteome</keyword>
<organism evidence="2 3">
    <name type="scientific">Marasmiellus scandens</name>
    <dbReference type="NCBI Taxonomy" id="2682957"/>
    <lineage>
        <taxon>Eukaryota</taxon>
        <taxon>Fungi</taxon>
        <taxon>Dikarya</taxon>
        <taxon>Basidiomycota</taxon>
        <taxon>Agaricomycotina</taxon>
        <taxon>Agaricomycetes</taxon>
        <taxon>Agaricomycetidae</taxon>
        <taxon>Agaricales</taxon>
        <taxon>Marasmiineae</taxon>
        <taxon>Omphalotaceae</taxon>
        <taxon>Marasmiellus</taxon>
    </lineage>
</organism>
<feature type="compositionally biased region" description="Low complexity" evidence="1">
    <location>
        <begin position="1062"/>
        <end position="1092"/>
    </location>
</feature>
<feature type="compositionally biased region" description="Low complexity" evidence="1">
    <location>
        <begin position="367"/>
        <end position="376"/>
    </location>
</feature>
<feature type="compositionally biased region" description="Low complexity" evidence="1">
    <location>
        <begin position="47"/>
        <end position="80"/>
    </location>
</feature>
<dbReference type="Proteomes" id="UP001498398">
    <property type="component" value="Unassembled WGS sequence"/>
</dbReference>
<feature type="compositionally biased region" description="Low complexity" evidence="1">
    <location>
        <begin position="679"/>
        <end position="690"/>
    </location>
</feature>
<reference evidence="2 3" key="1">
    <citation type="submission" date="2024-01" db="EMBL/GenBank/DDBJ databases">
        <title>A draft genome for the cacao thread blight pathogen Marasmiellus scandens.</title>
        <authorList>
            <person name="Baruah I.K."/>
            <person name="Leung J."/>
            <person name="Bukari Y."/>
            <person name="Amoako-Attah I."/>
            <person name="Meinhardt L.W."/>
            <person name="Bailey B.A."/>
            <person name="Cohen S.P."/>
        </authorList>
    </citation>
    <scope>NUCLEOTIDE SEQUENCE [LARGE SCALE GENOMIC DNA]</scope>
    <source>
        <strain evidence="2 3">GH-19</strain>
    </source>
</reference>
<gene>
    <name evidence="2" type="ORF">VKT23_002518</name>
</gene>
<name>A0ABR1K287_9AGAR</name>
<feature type="compositionally biased region" description="Basic residues" evidence="1">
    <location>
        <begin position="36"/>
        <end position="46"/>
    </location>
</feature>
<feature type="region of interest" description="Disordered" evidence="1">
    <location>
        <begin position="435"/>
        <end position="454"/>
    </location>
</feature>
<protein>
    <submittedName>
        <fullName evidence="2">Uncharacterized protein</fullName>
    </submittedName>
</protein>
<feature type="compositionally biased region" description="Acidic residues" evidence="1">
    <location>
        <begin position="922"/>
        <end position="931"/>
    </location>
</feature>